<comment type="caution">
    <text evidence="1">The sequence shown here is derived from an EMBL/GenBank/DDBJ whole genome shotgun (WGS) entry which is preliminary data.</text>
</comment>
<dbReference type="OrthoDB" id="1269202at2"/>
<organism evidence="1 2">
    <name type="scientific">Paenimyroides tangerinum</name>
    <dbReference type="NCBI Taxonomy" id="2488728"/>
    <lineage>
        <taxon>Bacteria</taxon>
        <taxon>Pseudomonadati</taxon>
        <taxon>Bacteroidota</taxon>
        <taxon>Flavobacteriia</taxon>
        <taxon>Flavobacteriales</taxon>
        <taxon>Flavobacteriaceae</taxon>
        <taxon>Paenimyroides</taxon>
    </lineage>
</organism>
<evidence type="ECO:0000313" key="2">
    <source>
        <dbReference type="Proteomes" id="UP000275719"/>
    </source>
</evidence>
<keyword evidence="2" id="KW-1185">Reference proteome</keyword>
<name>A0A3P3W4N8_9FLAO</name>
<proteinExistence type="predicted"/>
<evidence type="ECO:0008006" key="3">
    <source>
        <dbReference type="Google" id="ProtNLM"/>
    </source>
</evidence>
<sequence length="384" mass="45083">MEGRDNKVKETFVSHSKSDKVKISNEFYRDLFFHFIDGDFVLKEAMPIEANRIIVNILDILRNRQFQYKQDQPSDSLQLDLFKKTYLTDDESYAKIVMKTSDISSSRNIETIKNGLQFLVNFKQEWHTVSFLNPKGEVEKKQFYGGLIIDPTIYKGQVSFFINPYWFKKIVALANYNYVLYSLVYSLKSHKHFLFALWLNTLKENGTKVTLEFMNKTWAINYKDLRSLKKGFLDPIKKVLDKSSSFSFNSSIKGGYLGIIRYELKSIGEAAEEAKSLKSQDDQFKLYKLSYIKKRHKITEDEYNRLEKIFSEDFSAKFLFSSAYQNVVKKYNRQRRKDNNCPLITDIPFGNLLDEIQEEIVTIYKLTKQAEFVPNGFPIFNTPI</sequence>
<protein>
    <recommendedName>
        <fullName evidence="3">Initiator Rep protein domain-containing protein</fullName>
    </recommendedName>
</protein>
<dbReference type="RefSeq" id="WP_125019430.1">
    <property type="nucleotide sequence ID" value="NZ_RQVQ01000023.1"/>
</dbReference>
<reference evidence="1 2" key="1">
    <citation type="submission" date="2018-11" db="EMBL/GenBank/DDBJ databases">
        <title>Flavobacterium sp. nov., YIM 102701-2 draft genome.</title>
        <authorList>
            <person name="Li G."/>
            <person name="Jiang Y."/>
        </authorList>
    </citation>
    <scope>NUCLEOTIDE SEQUENCE [LARGE SCALE GENOMIC DNA]</scope>
    <source>
        <strain evidence="1 2">YIM 102701-2</strain>
    </source>
</reference>
<accession>A0A3P3W4N8</accession>
<evidence type="ECO:0000313" key="1">
    <source>
        <dbReference type="EMBL" id="RRJ89704.1"/>
    </source>
</evidence>
<gene>
    <name evidence="1" type="ORF">EG240_10915</name>
</gene>
<dbReference type="EMBL" id="RQVQ01000023">
    <property type="protein sequence ID" value="RRJ89704.1"/>
    <property type="molecule type" value="Genomic_DNA"/>
</dbReference>
<dbReference type="AlphaFoldDB" id="A0A3P3W4N8"/>
<dbReference type="Proteomes" id="UP000275719">
    <property type="component" value="Unassembled WGS sequence"/>
</dbReference>